<dbReference type="PANTHER" id="PTHR34220:SF7">
    <property type="entry name" value="SENSOR HISTIDINE KINASE YPDA"/>
    <property type="match status" value="1"/>
</dbReference>
<evidence type="ECO:0000256" key="1">
    <source>
        <dbReference type="SAM" id="Phobius"/>
    </source>
</evidence>
<feature type="transmembrane region" description="Helical" evidence="1">
    <location>
        <begin position="82"/>
        <end position="107"/>
    </location>
</feature>
<dbReference type="GO" id="GO:0000155">
    <property type="term" value="F:phosphorelay sensor kinase activity"/>
    <property type="evidence" value="ECO:0007669"/>
    <property type="project" value="InterPro"/>
</dbReference>
<keyword evidence="3" id="KW-0418">Kinase</keyword>
<evidence type="ECO:0000313" key="3">
    <source>
        <dbReference type="EMBL" id="ANE52581.1"/>
    </source>
</evidence>
<keyword evidence="1" id="KW-0812">Transmembrane</keyword>
<keyword evidence="4" id="KW-1185">Reference proteome</keyword>
<dbReference type="InterPro" id="IPR050640">
    <property type="entry name" value="Bact_2-comp_sensor_kinase"/>
</dbReference>
<accession>A0A172TZQ1</accession>
<reference evidence="4" key="1">
    <citation type="submission" date="2015-01" db="EMBL/GenBank/DDBJ databases">
        <title>Flavisolibacter sp./LCS9/ whole genome sequencing.</title>
        <authorList>
            <person name="Kim M.K."/>
            <person name="Srinivasan S."/>
            <person name="Lee J.-J."/>
        </authorList>
    </citation>
    <scope>NUCLEOTIDE SEQUENCE [LARGE SCALE GENOMIC DNA]</scope>
    <source>
        <strain evidence="4">LCS9</strain>
    </source>
</reference>
<feature type="transmembrane region" description="Helical" evidence="1">
    <location>
        <begin position="9"/>
        <end position="31"/>
    </location>
</feature>
<dbReference type="PATRIC" id="fig|1492898.3.peg.4549"/>
<dbReference type="RefSeq" id="WP_066407302.1">
    <property type="nucleotide sequence ID" value="NZ_CP011390.1"/>
</dbReference>
<dbReference type="KEGG" id="fla:SY85_20950"/>
<sequence>MNRVQLSRYWLFQLAGWGSFALINTFFAFFFDKLNDEQNVQLFFGRLGIFIVLGLLATHFMRFIIIKLNVLQKAFDKQILQFLIITFCFALFTSFFNIQVLAFFKWLTRTESEVMHKSVFLVVLSGGFYFFIYFIIWNLIYFMYHYVTKSRKQQMDTLQLEAMVKELELKTIKAHINPHFIFNALNSIRALIDENPARARTAVTQLSNILRSSLKVEKGETVNFNEELKIVKDYLALENMRFEDRLKVEYEVDDSTLNQPVPPMMLQTLVENAIKHGISKQVQGGVVKIISDIKDNYHLLAVQNTGHLNGQIKNSGFGIASTQDRLQLLYGQKAHFEIKQLNPTLVEAKVLIPVSLN</sequence>
<reference evidence="3 4" key="2">
    <citation type="journal article" date="2016" name="Int. J. Syst. Evol. Microbiol.">
        <title>Flavisolibacter tropicus sp. nov., isolated from tropical soil.</title>
        <authorList>
            <person name="Lee J.J."/>
            <person name="Kang M.S."/>
            <person name="Kim G.S."/>
            <person name="Lee C.S."/>
            <person name="Lim S."/>
            <person name="Lee J."/>
            <person name="Roh S.H."/>
            <person name="Kang H."/>
            <person name="Ha J.M."/>
            <person name="Bae S."/>
            <person name="Jung H.Y."/>
            <person name="Kim M.K."/>
        </authorList>
    </citation>
    <scope>NUCLEOTIDE SEQUENCE [LARGE SCALE GENOMIC DNA]</scope>
    <source>
        <strain evidence="3 4">LCS9</strain>
    </source>
</reference>
<dbReference type="Pfam" id="PF06580">
    <property type="entry name" value="His_kinase"/>
    <property type="match status" value="1"/>
</dbReference>
<feature type="transmembrane region" description="Helical" evidence="1">
    <location>
        <begin position="119"/>
        <end position="144"/>
    </location>
</feature>
<gene>
    <name evidence="3" type="ORF">SY85_20950</name>
</gene>
<proteinExistence type="predicted"/>
<dbReference type="Proteomes" id="UP000077177">
    <property type="component" value="Chromosome"/>
</dbReference>
<dbReference type="AlphaFoldDB" id="A0A172TZQ1"/>
<dbReference type="SUPFAM" id="SSF55874">
    <property type="entry name" value="ATPase domain of HSP90 chaperone/DNA topoisomerase II/histidine kinase"/>
    <property type="match status" value="1"/>
</dbReference>
<dbReference type="Gene3D" id="3.30.565.10">
    <property type="entry name" value="Histidine kinase-like ATPase, C-terminal domain"/>
    <property type="match status" value="1"/>
</dbReference>
<feature type="transmembrane region" description="Helical" evidence="1">
    <location>
        <begin position="43"/>
        <end position="61"/>
    </location>
</feature>
<feature type="domain" description="Signal transduction histidine kinase internal region" evidence="2">
    <location>
        <begin position="168"/>
        <end position="246"/>
    </location>
</feature>
<dbReference type="InterPro" id="IPR010559">
    <property type="entry name" value="Sig_transdc_His_kin_internal"/>
</dbReference>
<keyword evidence="1" id="KW-0472">Membrane</keyword>
<dbReference type="InterPro" id="IPR036890">
    <property type="entry name" value="HATPase_C_sf"/>
</dbReference>
<evidence type="ECO:0000313" key="4">
    <source>
        <dbReference type="Proteomes" id="UP000077177"/>
    </source>
</evidence>
<dbReference type="GO" id="GO:0016020">
    <property type="term" value="C:membrane"/>
    <property type="evidence" value="ECO:0007669"/>
    <property type="project" value="InterPro"/>
</dbReference>
<evidence type="ECO:0000259" key="2">
    <source>
        <dbReference type="Pfam" id="PF06580"/>
    </source>
</evidence>
<protein>
    <submittedName>
        <fullName evidence="3">Histidine kinase</fullName>
    </submittedName>
</protein>
<dbReference type="PANTHER" id="PTHR34220">
    <property type="entry name" value="SENSOR HISTIDINE KINASE YPDA"/>
    <property type="match status" value="1"/>
</dbReference>
<keyword evidence="1" id="KW-1133">Transmembrane helix</keyword>
<dbReference type="STRING" id="1492898.SY85_20950"/>
<keyword evidence="3" id="KW-0808">Transferase</keyword>
<organism evidence="3 4">
    <name type="scientific">Flavisolibacter tropicus</name>
    <dbReference type="NCBI Taxonomy" id="1492898"/>
    <lineage>
        <taxon>Bacteria</taxon>
        <taxon>Pseudomonadati</taxon>
        <taxon>Bacteroidota</taxon>
        <taxon>Chitinophagia</taxon>
        <taxon>Chitinophagales</taxon>
        <taxon>Chitinophagaceae</taxon>
        <taxon>Flavisolibacter</taxon>
    </lineage>
</organism>
<dbReference type="OrthoDB" id="9792992at2"/>
<dbReference type="EMBL" id="CP011390">
    <property type="protein sequence ID" value="ANE52581.1"/>
    <property type="molecule type" value="Genomic_DNA"/>
</dbReference>
<name>A0A172TZQ1_9BACT</name>